<dbReference type="Gene3D" id="1.10.720.40">
    <property type="match status" value="1"/>
</dbReference>
<evidence type="ECO:0000259" key="2">
    <source>
        <dbReference type="PROSITE" id="PS50954"/>
    </source>
</evidence>
<feature type="transmembrane region" description="Helical" evidence="1">
    <location>
        <begin position="186"/>
        <end position="206"/>
    </location>
</feature>
<dbReference type="PROSITE" id="PS50954">
    <property type="entry name" value="LEM"/>
    <property type="match status" value="1"/>
</dbReference>
<gene>
    <name evidence="4" type="ORF">OKA104_LOCUS23943</name>
    <name evidence="3" type="ORF">VCS650_LOCUS6670</name>
</gene>
<dbReference type="Proteomes" id="UP000663881">
    <property type="component" value="Unassembled WGS sequence"/>
</dbReference>
<accession>A0A813WEE3</accession>
<feature type="domain" description="LEM" evidence="2">
    <location>
        <begin position="42"/>
        <end position="86"/>
    </location>
</feature>
<dbReference type="InterPro" id="IPR003887">
    <property type="entry name" value="LEM_dom"/>
</dbReference>
<dbReference type="FunFam" id="1.10.720.40:FF:000001">
    <property type="entry name" value="LEM domain containing 2, isoform CRA_a"/>
    <property type="match status" value="1"/>
</dbReference>
<protein>
    <recommendedName>
        <fullName evidence="2">LEM domain-containing protein</fullName>
    </recommendedName>
</protein>
<comment type="caution">
    <text evidence="3">The sequence shown here is derived from an EMBL/GenBank/DDBJ whole genome shotgun (WGS) entry which is preliminary data.</text>
</comment>
<sequence length="208" mass="23934">MSLKLELQHKLKEIGYELGPFASKDTLSVVLCLHSLVMAEKNINVAKLNDLDIRKQLTQHGLLVGPVTNQTRAIYQRKLLEILTNRTTEGQEDEFDTDEPILPTEYNKQEKNSLYPNLSNIKTNSYSKKVEPSVIRHDYKATKDTSTRNIYRDTNDIRSRISTKINDVEKNIDNNVKIAKKNNNTILYAGITLFVALIVFISYSWFEK</sequence>
<dbReference type="CDD" id="cd12934">
    <property type="entry name" value="LEM"/>
    <property type="match status" value="1"/>
</dbReference>
<dbReference type="Proteomes" id="UP000663891">
    <property type="component" value="Unassembled WGS sequence"/>
</dbReference>
<dbReference type="SUPFAM" id="SSF63451">
    <property type="entry name" value="LEM domain"/>
    <property type="match status" value="1"/>
</dbReference>
<keyword evidence="1" id="KW-0812">Transmembrane</keyword>
<dbReference type="InterPro" id="IPR011015">
    <property type="entry name" value="LEM/LEM-like_dom_sf"/>
</dbReference>
<evidence type="ECO:0000313" key="5">
    <source>
        <dbReference type="Proteomes" id="UP000663891"/>
    </source>
</evidence>
<dbReference type="EMBL" id="CAJOAY010001870">
    <property type="protein sequence ID" value="CAF3896451.1"/>
    <property type="molecule type" value="Genomic_DNA"/>
</dbReference>
<keyword evidence="1" id="KW-1133">Transmembrane helix</keyword>
<evidence type="ECO:0000313" key="3">
    <source>
        <dbReference type="EMBL" id="CAF0851061.1"/>
    </source>
</evidence>
<keyword evidence="1" id="KW-0472">Membrane</keyword>
<dbReference type="SMART" id="SM00540">
    <property type="entry name" value="LEM"/>
    <property type="match status" value="1"/>
</dbReference>
<name>A0A813WEE3_9BILA</name>
<dbReference type="AlphaFoldDB" id="A0A813WEE3"/>
<reference evidence="3" key="1">
    <citation type="submission" date="2021-02" db="EMBL/GenBank/DDBJ databases">
        <authorList>
            <person name="Nowell W R."/>
        </authorList>
    </citation>
    <scope>NUCLEOTIDE SEQUENCE</scope>
</reference>
<dbReference type="Pfam" id="PF03020">
    <property type="entry name" value="LEM"/>
    <property type="match status" value="1"/>
</dbReference>
<dbReference type="OrthoDB" id="6363067at2759"/>
<evidence type="ECO:0000313" key="4">
    <source>
        <dbReference type="EMBL" id="CAF3896451.1"/>
    </source>
</evidence>
<dbReference type="EMBL" id="CAJNON010000041">
    <property type="protein sequence ID" value="CAF0851061.1"/>
    <property type="molecule type" value="Genomic_DNA"/>
</dbReference>
<proteinExistence type="predicted"/>
<evidence type="ECO:0000256" key="1">
    <source>
        <dbReference type="SAM" id="Phobius"/>
    </source>
</evidence>
<organism evidence="3 5">
    <name type="scientific">Adineta steineri</name>
    <dbReference type="NCBI Taxonomy" id="433720"/>
    <lineage>
        <taxon>Eukaryota</taxon>
        <taxon>Metazoa</taxon>
        <taxon>Spiralia</taxon>
        <taxon>Gnathifera</taxon>
        <taxon>Rotifera</taxon>
        <taxon>Eurotatoria</taxon>
        <taxon>Bdelloidea</taxon>
        <taxon>Adinetida</taxon>
        <taxon>Adinetidae</taxon>
        <taxon>Adineta</taxon>
    </lineage>
</organism>